<dbReference type="GO" id="GO:0009307">
    <property type="term" value="P:DNA restriction-modification system"/>
    <property type="evidence" value="ECO:0007669"/>
    <property type="project" value="UniProtKB-KW"/>
</dbReference>
<evidence type="ECO:0000256" key="4">
    <source>
        <dbReference type="ARBA" id="ARBA00047422"/>
    </source>
</evidence>
<sequence length="738" mass="79023">MLTEYRKVRHFHVCGGIGGGVKGFNRGTARVGNMEAVFRCVGSVDVDPVATASLERVTGVKGTVLDLFDRRQYIAFHGKEPPADWRPASAEDFRRAAGNERPHIVFMSTPCKGNSGLISTKTAQAPKYIALNELALRAVFLTLEAWGDDPNELILFENVPRIAQRSRGLLDKIIKMLHRYGYAVAETAHDCGEIGGLAQSRKRFLMVARHMAKVPPFLYEPPKRRLRGVGEVLERLPLPGDPLAGPMHRVPSLHWKTWVRLAFVEAGSDWRSLNRLRVEDGVLADYGIVPAGRWRDDILGVLPWHGTAPTITGNAGPTTGRFCVADPRATSTREGTGYLGVQDWARPSGTVTGNARPGAGAFSVADPRHPEGADQYGQYGVRTWDQPTGAIINVKSPGQGPHSVADPRYDERGRFNNVYRVVRFGEPCATITAGQGPTSGGMAVADPRAPVGSHTSKYRVTGFDEHAGTVIAASTTGQGAFSVADPRCQWNPNAHTSKLRVIPYGDPSSTITGSASSSHGFTSGALSVADPRCSTDRRNGALGVRTWDEAAGAVAGESLPPNGAFSVADPRPDCFRDGKEAYTTGGHYGVLGWDETSGAVTGHPKNNNGRWSVADPREAAGEPVSGLPAPDQKMVAVIQATDGTWHRPFTTLELAALQSLVDLDNPCLKLAGSSDAAWREHIGNMVPPDAAAAMASVMGRTLLLAWSGESFMLSSDPIWVQPLTIALAVDTSSQIAAE</sequence>
<dbReference type="AlphaFoldDB" id="A0A4D8PSZ9"/>
<dbReference type="GO" id="GO:0032259">
    <property type="term" value="P:methylation"/>
    <property type="evidence" value="ECO:0007669"/>
    <property type="project" value="UniProtKB-KW"/>
</dbReference>
<dbReference type="EMBL" id="CP032328">
    <property type="protein sequence ID" value="QCO00461.1"/>
    <property type="molecule type" value="Genomic_DNA"/>
</dbReference>
<dbReference type="KEGG" id="aare:D3093_35020"/>
<keyword evidence="6" id="KW-0614">Plasmid</keyword>
<comment type="catalytic activity">
    <reaction evidence="4">
        <text>a 2'-deoxycytidine in DNA + S-adenosyl-L-methionine = a 5-methyl-2'-deoxycytidine in DNA + S-adenosyl-L-homocysteine + H(+)</text>
        <dbReference type="Rhea" id="RHEA:13681"/>
        <dbReference type="Rhea" id="RHEA-COMP:11369"/>
        <dbReference type="Rhea" id="RHEA-COMP:11370"/>
        <dbReference type="ChEBI" id="CHEBI:15378"/>
        <dbReference type="ChEBI" id="CHEBI:57856"/>
        <dbReference type="ChEBI" id="CHEBI:59789"/>
        <dbReference type="ChEBI" id="CHEBI:85452"/>
        <dbReference type="ChEBI" id="CHEBI:85454"/>
        <dbReference type="EC" id="2.1.1.37"/>
    </reaction>
</comment>
<keyword evidence="2 6" id="KW-0808">Transferase</keyword>
<dbReference type="REBASE" id="312246">
    <property type="entry name" value="M.Abr4035ORF35020P"/>
</dbReference>
<dbReference type="InterPro" id="IPR029063">
    <property type="entry name" value="SAM-dependent_MTases_sf"/>
</dbReference>
<evidence type="ECO:0000256" key="2">
    <source>
        <dbReference type="ARBA" id="ARBA00022679"/>
    </source>
</evidence>
<evidence type="ECO:0000256" key="1">
    <source>
        <dbReference type="ARBA" id="ARBA00022603"/>
    </source>
</evidence>
<dbReference type="Pfam" id="PF00145">
    <property type="entry name" value="DNA_methylase"/>
    <property type="match status" value="1"/>
</dbReference>
<dbReference type="Gene3D" id="3.40.50.150">
    <property type="entry name" value="Vaccinia Virus protein VP39"/>
    <property type="match status" value="1"/>
</dbReference>
<keyword evidence="1 6" id="KW-0489">Methyltransferase</keyword>
<dbReference type="SUPFAM" id="SSF53335">
    <property type="entry name" value="S-adenosyl-L-methionine-dependent methyltransferases"/>
    <property type="match status" value="1"/>
</dbReference>
<gene>
    <name evidence="6" type="ORF">D3093_35020</name>
</gene>
<accession>A0A4D8PSZ9</accession>
<evidence type="ECO:0000313" key="6">
    <source>
        <dbReference type="EMBL" id="QCO00461.1"/>
    </source>
</evidence>
<dbReference type="RefSeq" id="WP_137119154.1">
    <property type="nucleotide sequence ID" value="NZ_CP032328.1"/>
</dbReference>
<organism evidence="6 7">
    <name type="scientific">Azospirillum argentinense</name>
    <dbReference type="NCBI Taxonomy" id="2970906"/>
    <lineage>
        <taxon>Bacteria</taxon>
        <taxon>Pseudomonadati</taxon>
        <taxon>Pseudomonadota</taxon>
        <taxon>Alphaproteobacteria</taxon>
        <taxon>Rhodospirillales</taxon>
        <taxon>Azospirillaceae</taxon>
        <taxon>Azospirillum</taxon>
    </lineage>
</organism>
<evidence type="ECO:0000313" key="7">
    <source>
        <dbReference type="Proteomes" id="UP000298595"/>
    </source>
</evidence>
<dbReference type="GO" id="GO:0003886">
    <property type="term" value="F:DNA (cytosine-5-)-methyltransferase activity"/>
    <property type="evidence" value="ECO:0007669"/>
    <property type="project" value="UniProtKB-EC"/>
</dbReference>
<reference evidence="6 7" key="1">
    <citation type="submission" date="2018-09" db="EMBL/GenBank/DDBJ databases">
        <title>Whole genome based analysis of evolution and adaptive divergence in Indian and Brazilian strains of Azospirillum brasilense.</title>
        <authorList>
            <person name="Singh C."/>
            <person name="Tripathi A.K."/>
        </authorList>
    </citation>
    <scope>NUCLEOTIDE SEQUENCE [LARGE SCALE GENOMIC DNA]</scope>
    <source>
        <strain evidence="6 7">MTCC4035</strain>
        <plasmid evidence="6 7">p7</plasmid>
    </source>
</reference>
<proteinExistence type="predicted"/>
<dbReference type="InterPro" id="IPR001525">
    <property type="entry name" value="C5_MeTfrase"/>
</dbReference>
<protein>
    <submittedName>
        <fullName evidence="6">DNA cytosine methyltransferase</fullName>
    </submittedName>
</protein>
<dbReference type="Proteomes" id="UP000298595">
    <property type="component" value="Plasmid p7"/>
</dbReference>
<keyword evidence="3" id="KW-0680">Restriction system</keyword>
<feature type="region of interest" description="Disordered" evidence="5">
    <location>
        <begin position="513"/>
        <end position="532"/>
    </location>
</feature>
<dbReference type="Gene3D" id="3.90.120.10">
    <property type="entry name" value="DNA Methylase, subunit A, domain 2"/>
    <property type="match status" value="1"/>
</dbReference>
<name>A0A4D8PSZ9_9PROT</name>
<evidence type="ECO:0000256" key="5">
    <source>
        <dbReference type="SAM" id="MobiDB-lite"/>
    </source>
</evidence>
<geneLocation type="plasmid" evidence="6 7">
    <name>p7</name>
</geneLocation>
<evidence type="ECO:0000256" key="3">
    <source>
        <dbReference type="ARBA" id="ARBA00022747"/>
    </source>
</evidence>